<dbReference type="EMBL" id="KB445571">
    <property type="protein sequence ID" value="EMD94905.1"/>
    <property type="molecule type" value="Genomic_DNA"/>
</dbReference>
<evidence type="ECO:0000313" key="1">
    <source>
        <dbReference type="EMBL" id="EMD94905.1"/>
    </source>
</evidence>
<dbReference type="Proteomes" id="UP000016936">
    <property type="component" value="Unassembled WGS sequence"/>
</dbReference>
<reference evidence="2" key="2">
    <citation type="journal article" date="2013" name="PLoS Genet.">
        <title>Comparative genome structure, secondary metabolite, and effector coding capacity across Cochliobolus pathogens.</title>
        <authorList>
            <person name="Condon B.J."/>
            <person name="Leng Y."/>
            <person name="Wu D."/>
            <person name="Bushley K.E."/>
            <person name="Ohm R.A."/>
            <person name="Otillar R."/>
            <person name="Martin J."/>
            <person name="Schackwitz W."/>
            <person name="Grimwood J."/>
            <person name="MohdZainudin N."/>
            <person name="Xue C."/>
            <person name="Wang R."/>
            <person name="Manning V.A."/>
            <person name="Dhillon B."/>
            <person name="Tu Z.J."/>
            <person name="Steffenson B.J."/>
            <person name="Salamov A."/>
            <person name="Sun H."/>
            <person name="Lowry S."/>
            <person name="LaButti K."/>
            <person name="Han J."/>
            <person name="Copeland A."/>
            <person name="Lindquist E."/>
            <person name="Barry K."/>
            <person name="Schmutz J."/>
            <person name="Baker S.E."/>
            <person name="Ciuffetti L.M."/>
            <person name="Grigoriev I.V."/>
            <person name="Zhong S."/>
            <person name="Turgeon B.G."/>
        </authorList>
    </citation>
    <scope>NUCLEOTIDE SEQUENCE [LARGE SCALE GENOMIC DNA]</scope>
    <source>
        <strain evidence="2">C5 / ATCC 48332 / race O</strain>
    </source>
</reference>
<organism evidence="1 2">
    <name type="scientific">Cochliobolus heterostrophus (strain C5 / ATCC 48332 / race O)</name>
    <name type="common">Southern corn leaf blight fungus</name>
    <name type="synonym">Bipolaris maydis</name>
    <dbReference type="NCBI Taxonomy" id="701091"/>
    <lineage>
        <taxon>Eukaryota</taxon>
        <taxon>Fungi</taxon>
        <taxon>Dikarya</taxon>
        <taxon>Ascomycota</taxon>
        <taxon>Pezizomycotina</taxon>
        <taxon>Dothideomycetes</taxon>
        <taxon>Pleosporomycetidae</taxon>
        <taxon>Pleosporales</taxon>
        <taxon>Pleosporineae</taxon>
        <taxon>Pleosporaceae</taxon>
        <taxon>Bipolaris</taxon>
    </lineage>
</organism>
<evidence type="ECO:0000313" key="2">
    <source>
        <dbReference type="Proteomes" id="UP000016936"/>
    </source>
</evidence>
<dbReference type="HOGENOM" id="CLU_3001937_0_0_1"/>
<gene>
    <name evidence="1" type="ORF">COCHEDRAFT_1019840</name>
</gene>
<proteinExistence type="predicted"/>
<accession>M2TBJ1</accession>
<protein>
    <submittedName>
        <fullName evidence="1">Uncharacterized protein</fullName>
    </submittedName>
</protein>
<feature type="non-terminal residue" evidence="1">
    <location>
        <position position="57"/>
    </location>
</feature>
<name>M2TBJ1_COCH5</name>
<dbReference type="AlphaFoldDB" id="M2TBJ1"/>
<sequence>MSGSANFPGACTHIHTPSLSNMESPVGFGVASKGGWQTRLGFWHQAVVRADVGRKKI</sequence>
<keyword evidence="2" id="KW-1185">Reference proteome</keyword>
<reference evidence="1 2" key="1">
    <citation type="journal article" date="2012" name="PLoS Pathog.">
        <title>Diverse lifestyles and strategies of plant pathogenesis encoded in the genomes of eighteen Dothideomycetes fungi.</title>
        <authorList>
            <person name="Ohm R.A."/>
            <person name="Feau N."/>
            <person name="Henrissat B."/>
            <person name="Schoch C.L."/>
            <person name="Horwitz B.A."/>
            <person name="Barry K.W."/>
            <person name="Condon B.J."/>
            <person name="Copeland A.C."/>
            <person name="Dhillon B."/>
            <person name="Glaser F."/>
            <person name="Hesse C.N."/>
            <person name="Kosti I."/>
            <person name="LaButti K."/>
            <person name="Lindquist E.A."/>
            <person name="Lucas S."/>
            <person name="Salamov A.A."/>
            <person name="Bradshaw R.E."/>
            <person name="Ciuffetti L."/>
            <person name="Hamelin R.C."/>
            <person name="Kema G.H.J."/>
            <person name="Lawrence C."/>
            <person name="Scott J.A."/>
            <person name="Spatafora J.W."/>
            <person name="Turgeon B.G."/>
            <person name="de Wit P.J.G.M."/>
            <person name="Zhong S."/>
            <person name="Goodwin S.B."/>
            <person name="Grigoriev I.V."/>
        </authorList>
    </citation>
    <scope>NUCLEOTIDE SEQUENCE [LARGE SCALE GENOMIC DNA]</scope>
    <source>
        <strain evidence="2">C5 / ATCC 48332 / race O</strain>
    </source>
</reference>